<accession>B8HMZ9</accession>
<dbReference type="KEGG" id="cyn:Cyan7425_3140"/>
<organism evidence="2">
    <name type="scientific">Cyanothece sp. (strain PCC 7425 / ATCC 29141)</name>
    <dbReference type="NCBI Taxonomy" id="395961"/>
    <lineage>
        <taxon>Bacteria</taxon>
        <taxon>Bacillati</taxon>
        <taxon>Cyanobacteriota</taxon>
        <taxon>Cyanophyceae</taxon>
        <taxon>Gomontiellales</taxon>
        <taxon>Cyanothecaceae</taxon>
        <taxon>Cyanothece</taxon>
    </lineage>
</organism>
<evidence type="ECO:0000313" key="2">
    <source>
        <dbReference type="EMBL" id="ACL45468.1"/>
    </source>
</evidence>
<feature type="compositionally biased region" description="Basic and acidic residues" evidence="1">
    <location>
        <begin position="54"/>
        <end position="69"/>
    </location>
</feature>
<name>B8HMZ9_CYAP4</name>
<protein>
    <recommendedName>
        <fullName evidence="3">Transposase</fullName>
    </recommendedName>
</protein>
<gene>
    <name evidence="2" type="ordered locus">Cyan7425_3140</name>
</gene>
<dbReference type="HOGENOM" id="CLU_2632227_0_0_3"/>
<proteinExistence type="predicted"/>
<reference evidence="2" key="1">
    <citation type="submission" date="2009-01" db="EMBL/GenBank/DDBJ databases">
        <title>Complete sequence of chromosome Cyanothece sp. PCC 7425.</title>
        <authorList>
            <consortium name="US DOE Joint Genome Institute"/>
            <person name="Lucas S."/>
            <person name="Copeland A."/>
            <person name="Lapidus A."/>
            <person name="Glavina del Rio T."/>
            <person name="Dalin E."/>
            <person name="Tice H."/>
            <person name="Bruce D."/>
            <person name="Goodwin L."/>
            <person name="Pitluck S."/>
            <person name="Sims D."/>
            <person name="Meineke L."/>
            <person name="Brettin T."/>
            <person name="Detter J.C."/>
            <person name="Han C."/>
            <person name="Larimer F."/>
            <person name="Land M."/>
            <person name="Hauser L."/>
            <person name="Kyrpides N."/>
            <person name="Ovchinnikova G."/>
            <person name="Liberton M."/>
            <person name="Stoeckel J."/>
            <person name="Banerjee A."/>
            <person name="Singh A."/>
            <person name="Page L."/>
            <person name="Sato H."/>
            <person name="Zhao L."/>
            <person name="Sherman L."/>
            <person name="Pakrasi H."/>
            <person name="Richardson P."/>
        </authorList>
    </citation>
    <scope>NUCLEOTIDE SEQUENCE</scope>
    <source>
        <strain evidence="2">PCC 7425</strain>
    </source>
</reference>
<feature type="region of interest" description="Disordered" evidence="1">
    <location>
        <begin position="54"/>
        <end position="77"/>
    </location>
</feature>
<evidence type="ECO:0008006" key="3">
    <source>
        <dbReference type="Google" id="ProtNLM"/>
    </source>
</evidence>
<dbReference type="AlphaFoldDB" id="B8HMZ9"/>
<evidence type="ECO:0000256" key="1">
    <source>
        <dbReference type="SAM" id="MobiDB-lite"/>
    </source>
</evidence>
<dbReference type="EMBL" id="CP001344">
    <property type="protein sequence ID" value="ACL45468.1"/>
    <property type="molecule type" value="Genomic_DNA"/>
</dbReference>
<dbReference type="STRING" id="395961.Cyan7425_3140"/>
<sequence length="77" mass="9260">MSESNQWSREECRNRYVRGEKISLRELSRLSSRALGLLGRWCKEDGWTEQREQYRLNSDRKSTKRRSSELPRQQPSS</sequence>